<dbReference type="Gene3D" id="1.20.1510.10">
    <property type="entry name" value="Cation efflux protein transmembrane domain"/>
    <property type="match status" value="1"/>
</dbReference>
<dbReference type="EMBL" id="LT906454">
    <property type="protein sequence ID" value="SNV42571.1"/>
    <property type="molecule type" value="Genomic_DNA"/>
</dbReference>
<keyword evidence="2 5" id="KW-0812">Transmembrane</keyword>
<feature type="transmembrane region" description="Helical" evidence="5">
    <location>
        <begin position="33"/>
        <end position="53"/>
    </location>
</feature>
<evidence type="ECO:0000256" key="2">
    <source>
        <dbReference type="ARBA" id="ARBA00022692"/>
    </source>
</evidence>
<evidence type="ECO:0000313" key="7">
    <source>
        <dbReference type="EMBL" id="SNV42571.1"/>
    </source>
</evidence>
<dbReference type="GO" id="GO:0005385">
    <property type="term" value="F:zinc ion transmembrane transporter activity"/>
    <property type="evidence" value="ECO:0007669"/>
    <property type="project" value="TreeGrafter"/>
</dbReference>
<feature type="transmembrane region" description="Helical" evidence="5">
    <location>
        <begin position="7"/>
        <end position="27"/>
    </location>
</feature>
<dbReference type="AlphaFoldDB" id="A0A239X785"/>
<evidence type="ECO:0000313" key="8">
    <source>
        <dbReference type="Proteomes" id="UP000215144"/>
    </source>
</evidence>
<dbReference type="SUPFAM" id="SSF161111">
    <property type="entry name" value="Cation efflux protein transmembrane domain-like"/>
    <property type="match status" value="1"/>
</dbReference>
<evidence type="ECO:0000256" key="3">
    <source>
        <dbReference type="ARBA" id="ARBA00022989"/>
    </source>
</evidence>
<organism evidence="7 8">
    <name type="scientific">Streptococcus acidominimus</name>
    <dbReference type="NCBI Taxonomy" id="1326"/>
    <lineage>
        <taxon>Bacteria</taxon>
        <taxon>Bacillati</taxon>
        <taxon>Bacillota</taxon>
        <taxon>Bacilli</taxon>
        <taxon>Lactobacillales</taxon>
        <taxon>Streptococcaceae</taxon>
        <taxon>Streptococcus</taxon>
    </lineage>
</organism>
<dbReference type="InterPro" id="IPR050681">
    <property type="entry name" value="CDF/SLC30A"/>
</dbReference>
<accession>A0A239X785</accession>
<name>A0A239X785_STRAI</name>
<sequence>MTSDKTILVAFLLNAFFAIVELIGGVLTGSVAIFSDAIHDLGDAVAIGIAYGLERKSKQEPDDTYSYGYQRYSILGSIIATVILLVGSSLVIYHAIERLWHPVPVQYNGMILLAIMGLSVNVIASMKTREGDSLNQKAVNLHMLEDVLGWGIVLIGALIMRVTHFYWLDAVMSIGVSVFIFYNAYRNFVQSLDIFLEKVPNGLSISDVTACLKEIKVLDSVHHVHIWSLDGQHHYATLHAVTDSPSIALKEAIRKQVAKQGISHVTIEFEGSSEDCVQKVCATDREELFLAGHHHAH</sequence>
<dbReference type="PANTHER" id="PTHR11562:SF17">
    <property type="entry name" value="RE54080P-RELATED"/>
    <property type="match status" value="1"/>
</dbReference>
<dbReference type="GO" id="GO:0005886">
    <property type="term" value="C:plasma membrane"/>
    <property type="evidence" value="ECO:0007669"/>
    <property type="project" value="TreeGrafter"/>
</dbReference>
<dbReference type="Proteomes" id="UP000215144">
    <property type="component" value="Chromosome 1"/>
</dbReference>
<keyword evidence="3 5" id="KW-1133">Transmembrane helix</keyword>
<dbReference type="RefSeq" id="WP_017768862.1">
    <property type="nucleotide sequence ID" value="NZ_LT906454.1"/>
</dbReference>
<gene>
    <name evidence="7" type="primary">czcD</name>
    <name evidence="7" type="ORF">SAMEA4504048_01555</name>
</gene>
<feature type="transmembrane region" description="Helical" evidence="5">
    <location>
        <begin position="165"/>
        <end position="185"/>
    </location>
</feature>
<dbReference type="PANTHER" id="PTHR11562">
    <property type="entry name" value="CATION EFFLUX PROTEIN/ ZINC TRANSPORTER"/>
    <property type="match status" value="1"/>
</dbReference>
<dbReference type="InterPro" id="IPR002524">
    <property type="entry name" value="Cation_efflux"/>
</dbReference>
<dbReference type="InterPro" id="IPR058533">
    <property type="entry name" value="Cation_efflux_TM"/>
</dbReference>
<evidence type="ECO:0000256" key="1">
    <source>
        <dbReference type="ARBA" id="ARBA00004141"/>
    </source>
</evidence>
<dbReference type="NCBIfam" id="TIGR01297">
    <property type="entry name" value="CDF"/>
    <property type="match status" value="1"/>
</dbReference>
<reference evidence="7 8" key="1">
    <citation type="submission" date="2017-06" db="EMBL/GenBank/DDBJ databases">
        <authorList>
            <consortium name="Pathogen Informatics"/>
        </authorList>
    </citation>
    <scope>NUCLEOTIDE SEQUENCE [LARGE SCALE GENOMIC DNA]</scope>
    <source>
        <strain evidence="7 8">NCTC11291</strain>
    </source>
</reference>
<feature type="transmembrane region" description="Helical" evidence="5">
    <location>
        <begin position="107"/>
        <end position="126"/>
    </location>
</feature>
<evidence type="ECO:0000259" key="6">
    <source>
        <dbReference type="Pfam" id="PF01545"/>
    </source>
</evidence>
<dbReference type="KEGG" id="saco:SAME_01555"/>
<evidence type="ECO:0000256" key="4">
    <source>
        <dbReference type="ARBA" id="ARBA00023136"/>
    </source>
</evidence>
<comment type="subcellular location">
    <subcellularLocation>
        <location evidence="1">Membrane</location>
        <topology evidence="1">Multi-pass membrane protein</topology>
    </subcellularLocation>
</comment>
<dbReference type="OrthoDB" id="9809646at2"/>
<dbReference type="InterPro" id="IPR027469">
    <property type="entry name" value="Cation_efflux_TMD_sf"/>
</dbReference>
<feature type="transmembrane region" description="Helical" evidence="5">
    <location>
        <begin position="138"/>
        <end position="159"/>
    </location>
</feature>
<dbReference type="Pfam" id="PF01545">
    <property type="entry name" value="Cation_efflux"/>
    <property type="match status" value="1"/>
</dbReference>
<feature type="domain" description="Cation efflux protein transmembrane" evidence="6">
    <location>
        <begin position="7"/>
        <end position="195"/>
    </location>
</feature>
<feature type="transmembrane region" description="Helical" evidence="5">
    <location>
        <begin position="74"/>
        <end position="95"/>
    </location>
</feature>
<protein>
    <submittedName>
        <fullName evidence="7">Cation efflux system protein</fullName>
    </submittedName>
</protein>
<keyword evidence="4 5" id="KW-0472">Membrane</keyword>
<proteinExistence type="predicted"/>
<evidence type="ECO:0000256" key="5">
    <source>
        <dbReference type="SAM" id="Phobius"/>
    </source>
</evidence>